<keyword evidence="4 8" id="KW-0812">Transmembrane</keyword>
<name>A0A7M5WLL7_9CNID</name>
<dbReference type="GO" id="GO:0005886">
    <property type="term" value="C:plasma membrane"/>
    <property type="evidence" value="ECO:0007669"/>
    <property type="project" value="UniProtKB-SubCell"/>
</dbReference>
<keyword evidence="5 8" id="KW-1133">Transmembrane helix</keyword>
<feature type="transmembrane region" description="Helical" evidence="8">
    <location>
        <begin position="249"/>
        <end position="271"/>
    </location>
</feature>
<evidence type="ECO:0000256" key="4">
    <source>
        <dbReference type="ARBA" id="ARBA00022692"/>
    </source>
</evidence>
<sequence>MGEEKLLNGGGVQRVDKTRMGVGSWRPDWLQKFNSMKWFLLALSLASFVQAITVGGITAVNLQTLETEFGLTSKSTGLIMTGNDISGLLLVTVVSFFGTKASKPKWMGIGSVITGLGIALFALPKLMIGKYEGASNQEGFDPTCQASAGPQGDLQCNENGGGTIGHMAVFMISQLLMGIGTTPLYTLGPTYLDENVSPRAAPVYLGIWFCCTMLGPPIGMIIGGMFLRIHTDMEAPEGVAIGDPRWVGAWWLGYVAFFGIFIIAGFFLFLFPKRLNSKQAKKREKSIKMGQLPGEEQMKFTFKGYLKSMFSLCKNRVFMLIVFGTTIRMLYTIGMFTFLIKILILKFGVAPSKAGQSLGFIMMPSLIVGVMLGAVILRRAKIEIAAQTAAKICVIVSVITIGSSFAFLIPGCRNTNIAGIMEPYHNHTEVTGSIASQCNSDCHCKKSLYLPICGSDGRTYHSPCHAGCTKTIVQMDKDGKIALVFGNCGCFPGNHTKSLNIPGVMQPPPGGRPGGLPSSNSTTVANQQGFDMSKLKSMSREQKMALFKQMGIMRKAFFNEATVGKCDRDCKNFILFIICTLFFVMIAFVASTPNKIMVLRSVPDNQRSFALGTQFVIMRGLSFLPGPIIVGGIVDSNCISWGYDKCGKKTNCLDYDIDAMSWTLVWLGFITSAVGTVLYFLAWWWYPVTSEKVSMNALIKEDGGVVDEEEADENENV</sequence>
<keyword evidence="8" id="KW-0406">Ion transport</keyword>
<evidence type="ECO:0000256" key="8">
    <source>
        <dbReference type="RuleBase" id="RU362056"/>
    </source>
</evidence>
<comment type="caution">
    <text evidence="8">Lacks conserved residue(s) required for the propagation of feature annotation.</text>
</comment>
<dbReference type="RefSeq" id="XP_066916868.1">
    <property type="nucleotide sequence ID" value="XM_067060767.1"/>
</dbReference>
<evidence type="ECO:0000313" key="11">
    <source>
        <dbReference type="Proteomes" id="UP000594262"/>
    </source>
</evidence>
<dbReference type="SUPFAM" id="SSF103473">
    <property type="entry name" value="MFS general substrate transporter"/>
    <property type="match status" value="2"/>
</dbReference>
<dbReference type="InterPro" id="IPR004156">
    <property type="entry name" value="OATP"/>
</dbReference>
<keyword evidence="6 8" id="KW-0472">Membrane</keyword>
<feature type="transmembrane region" description="Helical" evidence="8">
    <location>
        <begin position="389"/>
        <end position="409"/>
    </location>
</feature>
<feature type="transmembrane region" description="Helical" evidence="8">
    <location>
        <begin position="204"/>
        <end position="229"/>
    </location>
</feature>
<keyword evidence="7" id="KW-1015">Disulfide bond</keyword>
<feature type="transmembrane region" description="Helical" evidence="8">
    <location>
        <begin position="664"/>
        <end position="686"/>
    </location>
</feature>
<evidence type="ECO:0000256" key="5">
    <source>
        <dbReference type="ARBA" id="ARBA00022989"/>
    </source>
</evidence>
<dbReference type="AlphaFoldDB" id="A0A7M5WLL7"/>
<dbReference type="OrthoDB" id="5062115at2759"/>
<evidence type="ECO:0000256" key="2">
    <source>
        <dbReference type="ARBA" id="ARBA00009657"/>
    </source>
</evidence>
<reference evidence="10" key="1">
    <citation type="submission" date="2021-01" db="UniProtKB">
        <authorList>
            <consortium name="EnsemblMetazoa"/>
        </authorList>
    </citation>
    <scope>IDENTIFICATION</scope>
</reference>
<evidence type="ECO:0000256" key="1">
    <source>
        <dbReference type="ARBA" id="ARBA00004651"/>
    </source>
</evidence>
<dbReference type="GO" id="GO:0055085">
    <property type="term" value="P:transmembrane transport"/>
    <property type="evidence" value="ECO:0007669"/>
    <property type="project" value="InterPro"/>
</dbReference>
<dbReference type="InterPro" id="IPR036058">
    <property type="entry name" value="Kazal_dom_sf"/>
</dbReference>
<feature type="transmembrane region" description="Helical" evidence="8">
    <location>
        <begin position="38"/>
        <end position="58"/>
    </location>
</feature>
<dbReference type="Proteomes" id="UP000594262">
    <property type="component" value="Unplaced"/>
</dbReference>
<organism evidence="10 11">
    <name type="scientific">Clytia hemisphaerica</name>
    <dbReference type="NCBI Taxonomy" id="252671"/>
    <lineage>
        <taxon>Eukaryota</taxon>
        <taxon>Metazoa</taxon>
        <taxon>Cnidaria</taxon>
        <taxon>Hydrozoa</taxon>
        <taxon>Hydroidolina</taxon>
        <taxon>Leptothecata</taxon>
        <taxon>Obeliida</taxon>
        <taxon>Clytiidae</taxon>
        <taxon>Clytia</taxon>
    </lineage>
</organism>
<dbReference type="PANTHER" id="PTHR11388">
    <property type="entry name" value="ORGANIC ANION TRANSPORTER"/>
    <property type="match status" value="1"/>
</dbReference>
<dbReference type="Pfam" id="PF03137">
    <property type="entry name" value="OATP"/>
    <property type="match status" value="1"/>
</dbReference>
<evidence type="ECO:0000256" key="3">
    <source>
        <dbReference type="ARBA" id="ARBA00022475"/>
    </source>
</evidence>
<comment type="subcellular location">
    <subcellularLocation>
        <location evidence="1 8">Cell membrane</location>
        <topology evidence="1 8">Multi-pass membrane protein</topology>
    </subcellularLocation>
</comment>
<evidence type="ECO:0000313" key="10">
    <source>
        <dbReference type="EnsemblMetazoa" id="CLYHEMP009766.1"/>
    </source>
</evidence>
<feature type="transmembrane region" description="Helical" evidence="8">
    <location>
        <begin position="357"/>
        <end position="377"/>
    </location>
</feature>
<dbReference type="Gene3D" id="3.30.60.30">
    <property type="match status" value="1"/>
</dbReference>
<dbReference type="InterPro" id="IPR002350">
    <property type="entry name" value="Kazal_dom"/>
</dbReference>
<evidence type="ECO:0000259" key="9">
    <source>
        <dbReference type="PROSITE" id="PS51465"/>
    </source>
</evidence>
<feature type="transmembrane region" description="Helical" evidence="8">
    <location>
        <begin position="167"/>
        <end position="192"/>
    </location>
</feature>
<feature type="transmembrane region" description="Helical" evidence="8">
    <location>
        <begin position="317"/>
        <end position="345"/>
    </location>
</feature>
<dbReference type="PROSITE" id="PS51465">
    <property type="entry name" value="KAZAL_2"/>
    <property type="match status" value="1"/>
</dbReference>
<keyword evidence="8" id="KW-0813">Transport</keyword>
<evidence type="ECO:0000256" key="7">
    <source>
        <dbReference type="ARBA" id="ARBA00023157"/>
    </source>
</evidence>
<accession>A0A7M5WLL7</accession>
<feature type="domain" description="Kazal-like" evidence="9">
    <location>
        <begin position="432"/>
        <end position="489"/>
    </location>
</feature>
<protein>
    <recommendedName>
        <fullName evidence="8">Solute carrier organic anion transporter family member</fullName>
    </recommendedName>
</protein>
<dbReference type="NCBIfam" id="TIGR00805">
    <property type="entry name" value="oat"/>
    <property type="match status" value="1"/>
</dbReference>
<dbReference type="Gene3D" id="1.20.1250.20">
    <property type="entry name" value="MFS general substrate transporter like domains"/>
    <property type="match status" value="2"/>
</dbReference>
<dbReference type="Pfam" id="PF07648">
    <property type="entry name" value="Kazal_2"/>
    <property type="match status" value="1"/>
</dbReference>
<dbReference type="SUPFAM" id="SSF100895">
    <property type="entry name" value="Kazal-type serine protease inhibitors"/>
    <property type="match status" value="1"/>
</dbReference>
<dbReference type="GeneID" id="136804025"/>
<dbReference type="SMART" id="SM00280">
    <property type="entry name" value="KAZAL"/>
    <property type="match status" value="1"/>
</dbReference>
<dbReference type="GO" id="GO:0006811">
    <property type="term" value="P:monoatomic ion transport"/>
    <property type="evidence" value="ECO:0007669"/>
    <property type="project" value="UniProtKB-KW"/>
</dbReference>
<feature type="transmembrane region" description="Helical" evidence="8">
    <location>
        <begin position="78"/>
        <end position="99"/>
    </location>
</feature>
<evidence type="ECO:0000256" key="6">
    <source>
        <dbReference type="ARBA" id="ARBA00023136"/>
    </source>
</evidence>
<dbReference type="InterPro" id="IPR036259">
    <property type="entry name" value="MFS_trans_sf"/>
</dbReference>
<comment type="similarity">
    <text evidence="2 8">Belongs to the organo anion transporter (TC 2.A.60) family.</text>
</comment>
<feature type="transmembrane region" description="Helical" evidence="8">
    <location>
        <begin position="573"/>
        <end position="591"/>
    </location>
</feature>
<proteinExistence type="inferred from homology"/>
<dbReference type="PANTHER" id="PTHR11388:SF100">
    <property type="entry name" value="SOLUTE CARRIER ORGANIC ANION TRANSPORTER FAMILY MEMBER 4A1"/>
    <property type="match status" value="1"/>
</dbReference>
<feature type="transmembrane region" description="Helical" evidence="8">
    <location>
        <begin position="106"/>
        <end position="123"/>
    </location>
</feature>
<keyword evidence="3" id="KW-1003">Cell membrane</keyword>
<dbReference type="EnsemblMetazoa" id="CLYHEMT009766.1">
    <property type="protein sequence ID" value="CLYHEMP009766.1"/>
    <property type="gene ID" value="CLYHEMG009766"/>
</dbReference>
<keyword evidence="11" id="KW-1185">Reference proteome</keyword>